<reference evidence="3" key="2">
    <citation type="submission" date="2011-02" db="EMBL/GenBank/DDBJ databases">
        <title>The complete genome of Fluviicola taffensis DSM 16823.</title>
        <authorList>
            <consortium name="US DOE Joint Genome Institute (JGI-PGF)"/>
            <person name="Lucas S."/>
            <person name="Copeland A."/>
            <person name="Lapidus A."/>
            <person name="Bruce D."/>
            <person name="Goodwin L."/>
            <person name="Pitluck S."/>
            <person name="Kyrpides N."/>
            <person name="Mavromatis K."/>
            <person name="Ivanova N."/>
            <person name="Mikhailova N."/>
            <person name="Pagani I."/>
            <person name="Chertkov O."/>
            <person name="Detter J.C."/>
            <person name="Han C."/>
            <person name="Tapia R."/>
            <person name="Land M."/>
            <person name="Hauser L."/>
            <person name="Markowitz V."/>
            <person name="Cheng J.-F."/>
            <person name="Hugenholtz P."/>
            <person name="Woyke T."/>
            <person name="Wu D."/>
            <person name="Tindall B."/>
            <person name="Pomrenke H.G."/>
            <person name="Brambilla E."/>
            <person name="Klenk H.-P."/>
            <person name="Eisen J.A."/>
        </authorList>
    </citation>
    <scope>NUCLEOTIDE SEQUENCE [LARGE SCALE GENOMIC DNA]</scope>
    <source>
        <strain evidence="3">DSM 16823 / RW262 / RW262</strain>
    </source>
</reference>
<dbReference type="Gene3D" id="3.40.50.150">
    <property type="entry name" value="Vaccinia Virus protein VP39"/>
    <property type="match status" value="1"/>
</dbReference>
<sequence length="257" mass="29654">MGHEIIETGDSKVMSGSSKKESETREDFFKLYEQCPIPKEQILNNLGLFAKRQVLSRILMMNDMYKKIVNLHGIVCEFGVHWGNNLALFESFRGMYEPYNYNRKIVGFDTFEGFPSVHEKDGNSKIIEKGAYSTTKGYEEYLEQVLKYHESESPIPHIKKFELVKGDASVTIKKYLKDNPETIIAFAYFDFDIYEPTKACLEAILPHLTKGAIIGFDELNFHNFPGETLAFKEVLGINNYKIHRDVNNPLCSYIIYE</sequence>
<feature type="compositionally biased region" description="Basic and acidic residues" evidence="1">
    <location>
        <begin position="1"/>
        <end position="10"/>
    </location>
</feature>
<dbReference type="KEGG" id="fte:Fluta_3799"/>
<evidence type="ECO:0000313" key="2">
    <source>
        <dbReference type="EMBL" id="AEA45766.1"/>
    </source>
</evidence>
<gene>
    <name evidence="2" type="ordered locus">Fluta_3799</name>
</gene>
<dbReference type="STRING" id="755732.Fluta_3799"/>
<accession>F2IGA0</accession>
<evidence type="ECO:0000256" key="1">
    <source>
        <dbReference type="SAM" id="MobiDB-lite"/>
    </source>
</evidence>
<dbReference type="InterPro" id="IPR029063">
    <property type="entry name" value="SAM-dependent_MTases_sf"/>
</dbReference>
<dbReference type="eggNOG" id="COG4122">
    <property type="taxonomic scope" value="Bacteria"/>
</dbReference>
<dbReference type="EMBL" id="CP002542">
    <property type="protein sequence ID" value="AEA45766.1"/>
    <property type="molecule type" value="Genomic_DNA"/>
</dbReference>
<dbReference type="AlphaFoldDB" id="F2IGA0"/>
<dbReference type="OrthoDB" id="3826968at2"/>
<reference evidence="2 3" key="1">
    <citation type="journal article" date="2011" name="Stand. Genomic Sci.">
        <title>Complete genome sequence of the gliding freshwater bacterium Fluviicola taffensis type strain (RW262).</title>
        <authorList>
            <person name="Woyke T."/>
            <person name="Chertkov O."/>
            <person name="Lapidus A."/>
            <person name="Nolan M."/>
            <person name="Lucas S."/>
            <person name="Del Rio T.G."/>
            <person name="Tice H."/>
            <person name="Cheng J.F."/>
            <person name="Tapia R."/>
            <person name="Han C."/>
            <person name="Goodwin L."/>
            <person name="Pitluck S."/>
            <person name="Liolios K."/>
            <person name="Pagani I."/>
            <person name="Ivanova N."/>
            <person name="Huntemann M."/>
            <person name="Mavromatis K."/>
            <person name="Mikhailova N."/>
            <person name="Pati A."/>
            <person name="Chen A."/>
            <person name="Palaniappan K."/>
            <person name="Land M."/>
            <person name="Hauser L."/>
            <person name="Brambilla E.M."/>
            <person name="Rohde M."/>
            <person name="Mwirichia R."/>
            <person name="Sikorski J."/>
            <person name="Tindall B.J."/>
            <person name="Goker M."/>
            <person name="Bristow J."/>
            <person name="Eisen J.A."/>
            <person name="Markowitz V."/>
            <person name="Hugenholtz P."/>
            <person name="Klenk H.P."/>
            <person name="Kyrpides N.C."/>
        </authorList>
    </citation>
    <scope>NUCLEOTIDE SEQUENCE [LARGE SCALE GENOMIC DNA]</scope>
    <source>
        <strain evidence="3">DSM 16823 / RW262 / RW262</strain>
    </source>
</reference>
<dbReference type="PANTHER" id="PTHR40036">
    <property type="entry name" value="MACROCIN O-METHYLTRANSFERASE"/>
    <property type="match status" value="1"/>
</dbReference>
<evidence type="ECO:0000313" key="3">
    <source>
        <dbReference type="Proteomes" id="UP000007463"/>
    </source>
</evidence>
<dbReference type="PANTHER" id="PTHR40036:SF1">
    <property type="entry name" value="MACROCIN O-METHYLTRANSFERASE"/>
    <property type="match status" value="1"/>
</dbReference>
<organism evidence="2 3">
    <name type="scientific">Fluviicola taffensis (strain DSM 16823 / NCIMB 13979 / RW262)</name>
    <dbReference type="NCBI Taxonomy" id="755732"/>
    <lineage>
        <taxon>Bacteria</taxon>
        <taxon>Pseudomonadati</taxon>
        <taxon>Bacteroidota</taxon>
        <taxon>Flavobacteriia</taxon>
        <taxon>Flavobacteriales</taxon>
        <taxon>Crocinitomicaceae</taxon>
        <taxon>Fluviicola</taxon>
    </lineage>
</organism>
<dbReference type="Proteomes" id="UP000007463">
    <property type="component" value="Chromosome"/>
</dbReference>
<keyword evidence="3" id="KW-1185">Reference proteome</keyword>
<name>F2IGA0_FLUTR</name>
<proteinExistence type="predicted"/>
<protein>
    <submittedName>
        <fullName evidence="2">CalS11</fullName>
    </submittedName>
</protein>
<feature type="region of interest" description="Disordered" evidence="1">
    <location>
        <begin position="1"/>
        <end position="20"/>
    </location>
</feature>
<dbReference type="HOGENOM" id="CLU_087858_0_0_10"/>
<dbReference type="InterPro" id="IPR008884">
    <property type="entry name" value="TylF_MeTrfase"/>
</dbReference>